<accession>A0ABQ5QDG1</accession>
<dbReference type="InterPro" id="IPR008274">
    <property type="entry name" value="AldOxase/xan_DH_MoCoBD1"/>
</dbReference>
<proteinExistence type="predicted"/>
<comment type="caution">
    <text evidence="2">The sequence shown here is derived from an EMBL/GenBank/DDBJ whole genome shotgun (WGS) entry which is preliminary data.</text>
</comment>
<dbReference type="PROSITE" id="PS51318">
    <property type="entry name" value="TAT"/>
    <property type="match status" value="1"/>
</dbReference>
<gene>
    <name evidence="2" type="ORF">GETHLI_09580</name>
</gene>
<dbReference type="PIRSF" id="PIRSF036389">
    <property type="entry name" value="IOR_B"/>
    <property type="match status" value="1"/>
</dbReference>
<evidence type="ECO:0000313" key="3">
    <source>
        <dbReference type="Proteomes" id="UP001165069"/>
    </source>
</evidence>
<evidence type="ECO:0000259" key="1">
    <source>
        <dbReference type="SMART" id="SM01008"/>
    </source>
</evidence>
<dbReference type="Pfam" id="PF02738">
    <property type="entry name" value="MoCoBD_1"/>
    <property type="match status" value="1"/>
</dbReference>
<dbReference type="Pfam" id="PF20256">
    <property type="entry name" value="MoCoBD_2"/>
    <property type="match status" value="2"/>
</dbReference>
<reference evidence="2 3" key="1">
    <citation type="journal article" date="2023" name="Antonie Van Leeuwenhoek">
        <title>Mesoterricola silvestris gen. nov., sp. nov., Mesoterricola sediminis sp. nov., Geothrix oryzae sp. nov., Geothrix edaphica sp. nov., Geothrix rubra sp. nov., and Geothrix limicola sp. nov., six novel members of Acidobacteriota isolated from soils.</title>
        <authorList>
            <person name="Itoh H."/>
            <person name="Sugisawa Y."/>
            <person name="Mise K."/>
            <person name="Xu Z."/>
            <person name="Kuniyasu M."/>
            <person name="Ushijima N."/>
            <person name="Kawano K."/>
            <person name="Kobayashi E."/>
            <person name="Shiratori Y."/>
            <person name="Masuda Y."/>
            <person name="Senoo K."/>
        </authorList>
    </citation>
    <scope>NUCLEOTIDE SEQUENCE [LARGE SCALE GENOMIC DNA]</scope>
    <source>
        <strain evidence="2 3">Red804</strain>
    </source>
</reference>
<dbReference type="InterPro" id="IPR052516">
    <property type="entry name" value="N-heterocyclic_Hydroxylase"/>
</dbReference>
<dbReference type="InterPro" id="IPR012368">
    <property type="entry name" value="OxRdtase_Mopterin-bd_su_IorB"/>
</dbReference>
<dbReference type="SUPFAM" id="SSF56003">
    <property type="entry name" value="Molybdenum cofactor-binding domain"/>
    <property type="match status" value="2"/>
</dbReference>
<dbReference type="Proteomes" id="UP001165069">
    <property type="component" value="Unassembled WGS sequence"/>
</dbReference>
<feature type="domain" description="Aldehyde oxidase/xanthine dehydrogenase a/b hammerhead" evidence="1">
    <location>
        <begin position="200"/>
        <end position="278"/>
    </location>
</feature>
<dbReference type="InterPro" id="IPR000674">
    <property type="entry name" value="Ald_Oxase/Xan_DH_a/b"/>
</dbReference>
<protein>
    <submittedName>
        <fullName evidence="2">Oxidoreductase</fullName>
    </submittedName>
</protein>
<dbReference type="InterPro" id="IPR046867">
    <property type="entry name" value="AldOxase/xan_DH_MoCoBD2"/>
</dbReference>
<dbReference type="PANTHER" id="PTHR47495">
    <property type="entry name" value="ALDEHYDE DEHYDROGENASE"/>
    <property type="match status" value="1"/>
</dbReference>
<dbReference type="SMART" id="SM01008">
    <property type="entry name" value="Ald_Xan_dh_C"/>
    <property type="match status" value="1"/>
</dbReference>
<sequence>MSTTRRDFIKTVGSLSLAFYLPLDAKHAPAAAPPAVGSFEPNGMLRIDGDGSVTVWATRAEIGQGVRTSMAMAIAEELEADWSKVKVLQASTDPKFGDLGVTGGSQTTRSTTQALRKVGAQAREMLLQAAADSWGVPKAECLARSGRIQHPPSHRDLGFGDLVAKAAALTPPADPPLKATKDFRILGKNIPRLDGPDIVTGRAQFATDIHLPGMLVASIERCPVFGGKVKSFDASTALKVPGVKQVLQVPSGVAVFAEDTWSAFQGRQALKVQWEEGPAAQVDSASIRRQFEARLKSAGKVVRKEGDPAQALPAAAKRIKATYDAPFLAHATMEPMVAVADVKADRCKVWAPTQAPGMALPSVQAITGLKAEQIEIQVTLAGGGFGRRAMSDFIADAVACSKAAGAPVKVQWTRPDDFQHDGYRPATLHELEAGLDGQSRPLAWLHRFVGGSIAASNHFPWPPEAAELSGASDLAYDIPNLQVEWGQSDTPVPLWFWRAVPASFNPFVTECFWDELAHAAGKDPLDFRLDHLPKAPRQLGRDTFDPARYRAVLELAAAKSEWRTRKLPKGWGRGIAAHAYLDCGTYVAQVAEVEAEADGPIHVRHVVCAVDCGMVLNPRNVKAQMESGIAFGLSAALYGEIAIKAGRVTATSFLDQPMLLMPNMPKIEVHIVPSDLPPGGVGEPGLPPLAPAVGNAVFAATGKRLRSLPLLPKPLRRA</sequence>
<name>A0ABQ5QDG1_9BACT</name>
<dbReference type="InterPro" id="IPR037165">
    <property type="entry name" value="AldOxase/xan_DH_Mopterin-bd_sf"/>
</dbReference>
<evidence type="ECO:0000313" key="2">
    <source>
        <dbReference type="EMBL" id="GLH72456.1"/>
    </source>
</evidence>
<dbReference type="Gene3D" id="3.30.365.10">
    <property type="entry name" value="Aldehyde oxidase/xanthine dehydrogenase, molybdopterin binding domain"/>
    <property type="match status" value="4"/>
</dbReference>
<dbReference type="Gene3D" id="3.90.1170.50">
    <property type="entry name" value="Aldehyde oxidase/xanthine dehydrogenase, a/b hammerhead"/>
    <property type="match status" value="1"/>
</dbReference>
<dbReference type="EMBL" id="BSDE01000001">
    <property type="protein sequence ID" value="GLH72456.1"/>
    <property type="molecule type" value="Genomic_DNA"/>
</dbReference>
<dbReference type="InterPro" id="IPR006311">
    <property type="entry name" value="TAT_signal"/>
</dbReference>
<dbReference type="RefSeq" id="WP_285571066.1">
    <property type="nucleotide sequence ID" value="NZ_BSDE01000001.1"/>
</dbReference>
<keyword evidence="3" id="KW-1185">Reference proteome</keyword>
<dbReference type="PANTHER" id="PTHR47495:SF2">
    <property type="entry name" value="ALDEHYDE DEHYDROGENASE"/>
    <property type="match status" value="1"/>
</dbReference>
<organism evidence="2 3">
    <name type="scientific">Geothrix limicola</name>
    <dbReference type="NCBI Taxonomy" id="2927978"/>
    <lineage>
        <taxon>Bacteria</taxon>
        <taxon>Pseudomonadati</taxon>
        <taxon>Acidobacteriota</taxon>
        <taxon>Holophagae</taxon>
        <taxon>Holophagales</taxon>
        <taxon>Holophagaceae</taxon>
        <taxon>Geothrix</taxon>
    </lineage>
</organism>